<dbReference type="AlphaFoldDB" id="A0A2J4JJF7"/>
<reference evidence="2 3" key="1">
    <citation type="submission" date="2017-12" db="EMBL/GenBank/DDBJ databases">
        <title>The characterization of oligonucleotides binding to NgAgo.</title>
        <authorList>
            <person name="Jiang L."/>
            <person name="He B."/>
            <person name="Kang J."/>
            <person name="Yu M."/>
            <person name="Li N."/>
            <person name="Fang Y."/>
            <person name="Tang Z."/>
            <person name="Wu P."/>
            <person name="Yao P."/>
            <person name="Huang J."/>
        </authorList>
    </citation>
    <scope>NUCLEOTIDE SEQUENCE [LARGE SCALE GENOMIC DNA]</scope>
    <source>
        <strain evidence="2 3">SP2</strain>
        <tissue evidence="2">Freeze-dried powder thallus</tissue>
    </source>
</reference>
<comment type="caution">
    <text evidence="2">The sequence shown here is derived from an EMBL/GenBank/DDBJ whole genome shotgun (WGS) entry which is preliminary data.</text>
</comment>
<gene>
    <name evidence="2" type="ORF">CYV19_01160</name>
</gene>
<evidence type="ECO:0000313" key="2">
    <source>
        <dbReference type="EMBL" id="PLK22029.1"/>
    </source>
</evidence>
<accession>A0A2J4JJF7</accession>
<feature type="compositionally biased region" description="Basic and acidic residues" evidence="1">
    <location>
        <begin position="58"/>
        <end position="67"/>
    </location>
</feature>
<protein>
    <submittedName>
        <fullName evidence="2">Uncharacterized protein</fullName>
    </submittedName>
</protein>
<evidence type="ECO:0000256" key="1">
    <source>
        <dbReference type="SAM" id="MobiDB-lite"/>
    </source>
</evidence>
<evidence type="ECO:0000313" key="3">
    <source>
        <dbReference type="Proteomes" id="UP000234484"/>
    </source>
</evidence>
<sequence length="67" mass="7028">MLSRCPGATAGRLAVAPELTDSKPYQSTGETVRELAAGEFTERGLASPATVARVAAVESEHERSNPE</sequence>
<name>A0A2J4JJF7_NATGS</name>
<feature type="region of interest" description="Disordered" evidence="1">
    <location>
        <begin position="46"/>
        <end position="67"/>
    </location>
</feature>
<organism evidence="2 3">
    <name type="scientific">Natronobacterium gregoryi (strain ATCC 43098 / DSM 3393 / CCM 3738 / CIP 104747 / IAM 13177 / JCM 8860 / NBRC 102187 / NCIMB 2189 / SP2)</name>
    <dbReference type="NCBI Taxonomy" id="797304"/>
    <lineage>
        <taxon>Archaea</taxon>
        <taxon>Methanobacteriati</taxon>
        <taxon>Methanobacteriota</taxon>
        <taxon>Stenosarchaea group</taxon>
        <taxon>Halobacteria</taxon>
        <taxon>Halobacteriales</taxon>
        <taxon>Natrialbaceae</taxon>
        <taxon>Natronobacterium</taxon>
    </lineage>
</organism>
<proteinExistence type="predicted"/>
<dbReference type="Proteomes" id="UP000234484">
    <property type="component" value="Unassembled WGS sequence"/>
</dbReference>
<dbReference type="EMBL" id="PKKI01000002">
    <property type="protein sequence ID" value="PLK22029.1"/>
    <property type="molecule type" value="Genomic_DNA"/>
</dbReference>